<feature type="compositionally biased region" description="Basic residues" evidence="1">
    <location>
        <begin position="54"/>
        <end position="64"/>
    </location>
</feature>
<dbReference type="Proteomes" id="UP000011115">
    <property type="component" value="Unassembled WGS sequence"/>
</dbReference>
<dbReference type="InParanoid" id="M1DQE0"/>
<evidence type="ECO:0000313" key="2">
    <source>
        <dbReference type="EnsemblPlants" id="PGSC0003DMT400092716"/>
    </source>
</evidence>
<organism evidence="2 3">
    <name type="scientific">Solanum tuberosum</name>
    <name type="common">Potato</name>
    <dbReference type="NCBI Taxonomy" id="4113"/>
    <lineage>
        <taxon>Eukaryota</taxon>
        <taxon>Viridiplantae</taxon>
        <taxon>Streptophyta</taxon>
        <taxon>Embryophyta</taxon>
        <taxon>Tracheophyta</taxon>
        <taxon>Spermatophyta</taxon>
        <taxon>Magnoliopsida</taxon>
        <taxon>eudicotyledons</taxon>
        <taxon>Gunneridae</taxon>
        <taxon>Pentapetalae</taxon>
        <taxon>asterids</taxon>
        <taxon>lamiids</taxon>
        <taxon>Solanales</taxon>
        <taxon>Solanaceae</taxon>
        <taxon>Solanoideae</taxon>
        <taxon>Solaneae</taxon>
        <taxon>Solanum</taxon>
    </lineage>
</organism>
<dbReference type="AlphaFoldDB" id="M1DQE0"/>
<reference evidence="2" key="2">
    <citation type="submission" date="2015-06" db="UniProtKB">
        <authorList>
            <consortium name="EnsemblPlants"/>
        </authorList>
    </citation>
    <scope>IDENTIFICATION</scope>
    <source>
        <strain evidence="2">DM1-3 516 R44</strain>
    </source>
</reference>
<protein>
    <submittedName>
        <fullName evidence="2">Uncharacterized protein</fullName>
    </submittedName>
</protein>
<proteinExistence type="predicted"/>
<evidence type="ECO:0000313" key="3">
    <source>
        <dbReference type="Proteomes" id="UP000011115"/>
    </source>
</evidence>
<name>M1DQE0_SOLTU</name>
<keyword evidence="3" id="KW-1185">Reference proteome</keyword>
<feature type="region of interest" description="Disordered" evidence="1">
    <location>
        <begin position="54"/>
        <end position="92"/>
    </location>
</feature>
<evidence type="ECO:0000256" key="1">
    <source>
        <dbReference type="SAM" id="MobiDB-lite"/>
    </source>
</evidence>
<accession>M1DQE0</accession>
<dbReference type="EnsemblPlants" id="PGSC0003DMT400092716">
    <property type="protein sequence ID" value="PGSC0003DMT400092716"/>
    <property type="gene ID" value="PGSC0003DMG400042287"/>
</dbReference>
<sequence>MEPKPKQLAYRNVVPDQIVMPKRGNRSHNYAETWQSIQVSYAGTWQPIHSTLHNHSHNERRKAVRASSNQAAAEADEEGGDDGAREGARPSPHYPEPVWSWTWLPFRGGWDARFLILLWSHLVPPDREIPRLEPEDYTEIPMLNEVWAGMIPMRTSTLMLTPPSPRVLDLEFPLALGFNTFGQYFVFPFRFPYGFLLEKHGRRAKVLPSLIPLWREKTRYSGLSMVGIIPPQRPRWNQNPGQ</sequence>
<reference evidence="3" key="1">
    <citation type="journal article" date="2011" name="Nature">
        <title>Genome sequence and analysis of the tuber crop potato.</title>
        <authorList>
            <consortium name="The Potato Genome Sequencing Consortium"/>
        </authorList>
    </citation>
    <scope>NUCLEOTIDE SEQUENCE [LARGE SCALE GENOMIC DNA]</scope>
    <source>
        <strain evidence="3">cv. DM1-3 516 R44</strain>
    </source>
</reference>
<dbReference type="Gramene" id="PGSC0003DMT400092716">
    <property type="protein sequence ID" value="PGSC0003DMT400092716"/>
    <property type="gene ID" value="PGSC0003DMG400042287"/>
</dbReference>
<dbReference type="HOGENOM" id="CLU_1148919_0_0_1"/>
<dbReference type="PaxDb" id="4113-PGSC0003DMT400092716"/>